<evidence type="ECO:0000256" key="1">
    <source>
        <dbReference type="SAM" id="MobiDB-lite"/>
    </source>
</evidence>
<reference evidence="2 3" key="1">
    <citation type="journal article" date="2018" name="Evol. Lett.">
        <title>Horizontal gene cluster transfer increased hallucinogenic mushroom diversity.</title>
        <authorList>
            <person name="Reynolds H.T."/>
            <person name="Vijayakumar V."/>
            <person name="Gluck-Thaler E."/>
            <person name="Korotkin H.B."/>
            <person name="Matheny P.B."/>
            <person name="Slot J.C."/>
        </authorList>
    </citation>
    <scope>NUCLEOTIDE SEQUENCE [LARGE SCALE GENOMIC DNA]</scope>
    <source>
        <strain evidence="2 3">2629</strain>
    </source>
</reference>
<feature type="region of interest" description="Disordered" evidence="1">
    <location>
        <begin position="71"/>
        <end position="116"/>
    </location>
</feature>
<dbReference type="AlphaFoldDB" id="A0A409WP66"/>
<dbReference type="Proteomes" id="UP000284842">
    <property type="component" value="Unassembled WGS sequence"/>
</dbReference>
<protein>
    <submittedName>
        <fullName evidence="2">Uncharacterized protein</fullName>
    </submittedName>
</protein>
<name>A0A409WP66_9AGAR</name>
<comment type="caution">
    <text evidence="2">The sequence shown here is derived from an EMBL/GenBank/DDBJ whole genome shotgun (WGS) entry which is preliminary data.</text>
</comment>
<feature type="compositionally biased region" description="Polar residues" evidence="1">
    <location>
        <begin position="177"/>
        <end position="187"/>
    </location>
</feature>
<sequence>MSTAAGYTDAYALLDYTIGTKLLLLHFILPYATKSSSPPSTKGQPAYQPCKWLFGNSVQHYACKTRTRLRLGGSQKAANQQSTEASHDATAENTQPAQPATAHTAQLPQQPPPTAQRTVAFAMTSNPSTSDEDENLFFQPQPVNITTNTVLSNLSNLFLNNHNDDLIQSPQVPLPSTPTARSAPSNL</sequence>
<feature type="compositionally biased region" description="Low complexity" evidence="1">
    <location>
        <begin position="94"/>
        <end position="108"/>
    </location>
</feature>
<evidence type="ECO:0000313" key="2">
    <source>
        <dbReference type="EMBL" id="PPQ80305.1"/>
    </source>
</evidence>
<dbReference type="EMBL" id="NHTK01005370">
    <property type="protein sequence ID" value="PPQ80305.1"/>
    <property type="molecule type" value="Genomic_DNA"/>
</dbReference>
<feature type="region of interest" description="Disordered" evidence="1">
    <location>
        <begin position="168"/>
        <end position="187"/>
    </location>
</feature>
<proteinExistence type="predicted"/>
<keyword evidence="3" id="KW-1185">Reference proteome</keyword>
<accession>A0A409WP66</accession>
<gene>
    <name evidence="2" type="ORF">CVT24_000417</name>
</gene>
<dbReference type="InParanoid" id="A0A409WP66"/>
<evidence type="ECO:0000313" key="3">
    <source>
        <dbReference type="Proteomes" id="UP000284842"/>
    </source>
</evidence>
<organism evidence="2 3">
    <name type="scientific">Panaeolus cyanescens</name>
    <dbReference type="NCBI Taxonomy" id="181874"/>
    <lineage>
        <taxon>Eukaryota</taxon>
        <taxon>Fungi</taxon>
        <taxon>Dikarya</taxon>
        <taxon>Basidiomycota</taxon>
        <taxon>Agaricomycotina</taxon>
        <taxon>Agaricomycetes</taxon>
        <taxon>Agaricomycetidae</taxon>
        <taxon>Agaricales</taxon>
        <taxon>Agaricineae</taxon>
        <taxon>Galeropsidaceae</taxon>
        <taxon>Panaeolus</taxon>
    </lineage>
</organism>